<sequence>MQVIISNKLTHKGSSWGHGTIDMYTEMKTSQQELVLKPRTDPISFTIEKKGHFFKCTLFVNYIDIFGLCFIDYSKAFDKVRHSDLFDILKRHSCNGKDLRVIRNLYWEQEAAIRVDSDSACSEYRPIYRRVRQGFGFFFPPDLFNIYSEMILRNIKQHEGVKVGGHNINNLRYADGTALIADSRERLQNIITTVTIESEHKGLQLNAKKTESMVILKQPDVPVCNILCKGERIKQVRPLNTWTSQ</sequence>
<protein>
    <submittedName>
        <fullName evidence="2">Retrovirus-related pol polyprotein line-1</fullName>
    </submittedName>
</protein>
<dbReference type="EMBL" id="BLXT01001064">
    <property type="protein sequence ID" value="GFN82980.1"/>
    <property type="molecule type" value="Genomic_DNA"/>
</dbReference>
<keyword evidence="3" id="KW-1185">Reference proteome</keyword>
<dbReference type="InterPro" id="IPR000477">
    <property type="entry name" value="RT_dom"/>
</dbReference>
<evidence type="ECO:0000313" key="3">
    <source>
        <dbReference type="Proteomes" id="UP000735302"/>
    </source>
</evidence>
<name>A0AAV3YIB6_9GAST</name>
<reference evidence="2 3" key="1">
    <citation type="journal article" date="2021" name="Elife">
        <title>Chloroplast acquisition without the gene transfer in kleptoplastic sea slugs, Plakobranchus ocellatus.</title>
        <authorList>
            <person name="Maeda T."/>
            <person name="Takahashi S."/>
            <person name="Yoshida T."/>
            <person name="Shimamura S."/>
            <person name="Takaki Y."/>
            <person name="Nagai Y."/>
            <person name="Toyoda A."/>
            <person name="Suzuki Y."/>
            <person name="Arimoto A."/>
            <person name="Ishii H."/>
            <person name="Satoh N."/>
            <person name="Nishiyama T."/>
            <person name="Hasebe M."/>
            <person name="Maruyama T."/>
            <person name="Minagawa J."/>
            <person name="Obokata J."/>
            <person name="Shigenobu S."/>
        </authorList>
    </citation>
    <scope>NUCLEOTIDE SEQUENCE [LARGE SCALE GENOMIC DNA]</scope>
</reference>
<dbReference type="PROSITE" id="PS50878">
    <property type="entry name" value="RT_POL"/>
    <property type="match status" value="1"/>
</dbReference>
<accession>A0AAV3YIB6</accession>
<dbReference type="PANTHER" id="PTHR47027:SF8">
    <property type="entry name" value="RIBONUCLEASE H"/>
    <property type="match status" value="1"/>
</dbReference>
<feature type="domain" description="Reverse transcriptase" evidence="1">
    <location>
        <begin position="1"/>
        <end position="245"/>
    </location>
</feature>
<gene>
    <name evidence="2" type="ORF">PoB_000948600</name>
</gene>
<dbReference type="AlphaFoldDB" id="A0AAV3YIB6"/>
<comment type="caution">
    <text evidence="2">The sequence shown here is derived from an EMBL/GenBank/DDBJ whole genome shotgun (WGS) entry which is preliminary data.</text>
</comment>
<organism evidence="2 3">
    <name type="scientific">Plakobranchus ocellatus</name>
    <dbReference type="NCBI Taxonomy" id="259542"/>
    <lineage>
        <taxon>Eukaryota</taxon>
        <taxon>Metazoa</taxon>
        <taxon>Spiralia</taxon>
        <taxon>Lophotrochozoa</taxon>
        <taxon>Mollusca</taxon>
        <taxon>Gastropoda</taxon>
        <taxon>Heterobranchia</taxon>
        <taxon>Euthyneura</taxon>
        <taxon>Panpulmonata</taxon>
        <taxon>Sacoglossa</taxon>
        <taxon>Placobranchoidea</taxon>
        <taxon>Plakobranchidae</taxon>
        <taxon>Plakobranchus</taxon>
    </lineage>
</organism>
<dbReference type="Proteomes" id="UP000735302">
    <property type="component" value="Unassembled WGS sequence"/>
</dbReference>
<dbReference type="Pfam" id="PF00078">
    <property type="entry name" value="RVT_1"/>
    <property type="match status" value="1"/>
</dbReference>
<evidence type="ECO:0000313" key="2">
    <source>
        <dbReference type="EMBL" id="GFN82980.1"/>
    </source>
</evidence>
<proteinExistence type="predicted"/>
<dbReference type="PANTHER" id="PTHR47027">
    <property type="entry name" value="REVERSE TRANSCRIPTASE DOMAIN-CONTAINING PROTEIN"/>
    <property type="match status" value="1"/>
</dbReference>
<evidence type="ECO:0000259" key="1">
    <source>
        <dbReference type="PROSITE" id="PS50878"/>
    </source>
</evidence>